<evidence type="ECO:0000256" key="10">
    <source>
        <dbReference type="ARBA" id="ARBA00023170"/>
    </source>
</evidence>
<keyword evidence="7" id="KW-0677">Repeat</keyword>
<dbReference type="InterPro" id="IPR046956">
    <property type="entry name" value="RLP23-like"/>
</dbReference>
<dbReference type="SUPFAM" id="SSF52058">
    <property type="entry name" value="L domain-like"/>
    <property type="match status" value="2"/>
</dbReference>
<dbReference type="InterPro" id="IPR032675">
    <property type="entry name" value="LRR_dom_sf"/>
</dbReference>
<dbReference type="PANTHER" id="PTHR48061:SF2">
    <property type="entry name" value="RECEPTOR LIKE PROTEIN 30-LIKE"/>
    <property type="match status" value="1"/>
</dbReference>
<feature type="transmembrane region" description="Helical" evidence="12">
    <location>
        <begin position="233"/>
        <end position="254"/>
    </location>
</feature>
<keyword evidence="11" id="KW-0325">Glycoprotein</keyword>
<dbReference type="Gene3D" id="3.80.10.10">
    <property type="entry name" value="Ribonuclease Inhibitor"/>
    <property type="match status" value="7"/>
</dbReference>
<dbReference type="EMBL" id="VEPZ02001004">
    <property type="protein sequence ID" value="KAE8703006.1"/>
    <property type="molecule type" value="Genomic_DNA"/>
</dbReference>
<evidence type="ECO:0000256" key="8">
    <source>
        <dbReference type="ARBA" id="ARBA00022989"/>
    </source>
</evidence>
<keyword evidence="9 12" id="KW-0472">Membrane</keyword>
<dbReference type="AlphaFoldDB" id="A0A6A3AFV8"/>
<reference evidence="14" key="1">
    <citation type="submission" date="2019-09" db="EMBL/GenBank/DDBJ databases">
        <title>Draft genome information of white flower Hibiscus syriacus.</title>
        <authorList>
            <person name="Kim Y.-M."/>
        </authorList>
    </citation>
    <scope>NUCLEOTIDE SEQUENCE [LARGE SCALE GENOMIC DNA]</scope>
    <source>
        <strain evidence="14">YM2019G1</strain>
    </source>
</reference>
<keyword evidence="15" id="KW-1185">Reference proteome</keyword>
<dbReference type="InterPro" id="IPR013210">
    <property type="entry name" value="LRR_N_plant-typ"/>
</dbReference>
<dbReference type="PANTHER" id="PTHR48061">
    <property type="entry name" value="LEUCINE-RICH REPEAT RECEPTOR PROTEIN KINASE EMS1-LIKE-RELATED"/>
    <property type="match status" value="1"/>
</dbReference>
<dbReference type="SMART" id="SM00369">
    <property type="entry name" value="LRR_TYP"/>
    <property type="match status" value="7"/>
</dbReference>
<keyword evidence="6" id="KW-0732">Signal</keyword>
<evidence type="ECO:0000256" key="3">
    <source>
        <dbReference type="ARBA" id="ARBA00022475"/>
    </source>
</evidence>
<keyword evidence="8 12" id="KW-1133">Transmembrane helix</keyword>
<evidence type="ECO:0000256" key="5">
    <source>
        <dbReference type="ARBA" id="ARBA00022692"/>
    </source>
</evidence>
<evidence type="ECO:0000256" key="4">
    <source>
        <dbReference type="ARBA" id="ARBA00022614"/>
    </source>
</evidence>
<comment type="subcellular location">
    <subcellularLocation>
        <location evidence="1">Cell membrane</location>
        <topology evidence="1">Single-pass type I membrane protein</topology>
    </subcellularLocation>
</comment>
<feature type="domain" description="Leucine-rich repeat-containing N-terminal plant-type" evidence="13">
    <location>
        <begin position="360"/>
        <end position="403"/>
    </location>
</feature>
<evidence type="ECO:0000256" key="12">
    <source>
        <dbReference type="SAM" id="Phobius"/>
    </source>
</evidence>
<dbReference type="Pfam" id="PF00560">
    <property type="entry name" value="LRR_1"/>
    <property type="match status" value="4"/>
</dbReference>
<dbReference type="SUPFAM" id="SSF52047">
    <property type="entry name" value="RNI-like"/>
    <property type="match status" value="2"/>
</dbReference>
<organism evidence="14 15">
    <name type="scientific">Hibiscus syriacus</name>
    <name type="common">Rose of Sharon</name>
    <dbReference type="NCBI Taxonomy" id="106335"/>
    <lineage>
        <taxon>Eukaryota</taxon>
        <taxon>Viridiplantae</taxon>
        <taxon>Streptophyta</taxon>
        <taxon>Embryophyta</taxon>
        <taxon>Tracheophyta</taxon>
        <taxon>Spermatophyta</taxon>
        <taxon>Magnoliopsida</taxon>
        <taxon>eudicotyledons</taxon>
        <taxon>Gunneridae</taxon>
        <taxon>Pentapetalae</taxon>
        <taxon>rosids</taxon>
        <taxon>malvids</taxon>
        <taxon>Malvales</taxon>
        <taxon>Malvaceae</taxon>
        <taxon>Malvoideae</taxon>
        <taxon>Hibiscus</taxon>
    </lineage>
</organism>
<accession>A0A6A3AFV8</accession>
<dbReference type="Pfam" id="PF13855">
    <property type="entry name" value="LRR_8"/>
    <property type="match status" value="2"/>
</dbReference>
<dbReference type="Pfam" id="PF08263">
    <property type="entry name" value="LRRNT_2"/>
    <property type="match status" value="1"/>
</dbReference>
<evidence type="ECO:0000256" key="1">
    <source>
        <dbReference type="ARBA" id="ARBA00004251"/>
    </source>
</evidence>
<keyword evidence="4" id="KW-0433">Leucine-rich repeat</keyword>
<evidence type="ECO:0000256" key="7">
    <source>
        <dbReference type="ARBA" id="ARBA00022737"/>
    </source>
</evidence>
<evidence type="ECO:0000259" key="13">
    <source>
        <dbReference type="Pfam" id="PF08263"/>
    </source>
</evidence>
<keyword evidence="3" id="KW-1003">Cell membrane</keyword>
<evidence type="ECO:0000313" key="15">
    <source>
        <dbReference type="Proteomes" id="UP000436088"/>
    </source>
</evidence>
<feature type="transmembrane region" description="Helical" evidence="12">
    <location>
        <begin position="275"/>
        <end position="294"/>
    </location>
</feature>
<sequence>MSQLCSSFFVISLPFKVISQYINAERNVLLPTQITARQSALHFTLELNVSPCRWPEINCTDNSVTEVYLSEKTSRTILSVRSPTKLTNFGNLFNGAFPKEIGNLSNLEVLAVAYNEFFPMKTPQELGQISKLRLHSQQAVILEEFNLCFSLPEHVVCFSGKIPSALDNLKDLESLDLSVNKLSGKIPPQRTSLTFLETLDLKCNEVDLPMPAPPGEHKEDSWLDAMSTCQIALVGYGSGLVSGICIGYTLLNELGKKWVFKFKTHGKQNRRRSRILFLYGVVHTSMINALGIGGTEAEAAMVGQIMQPLSMLLPGVVHEIARWCKSNPSGFDFDKDVVAHSVRITKRLFGWRNERVQCLDDQRSSLLQLQRDLYYSPNFTLSSKFELWDVNTDCCLWEGVTCDAFGHVIGLDLSYKNISGSFDSIFDLHHLQHLNLAGNNFNTTLLSYGFDKLPNLTHLNLSSSCFHGQIPVKISFLTRLVSLDLSNQDDCYRRYYHFLDPHNGIYDYDPLPYELQRPLKLENPDFKTLIKNLRNLTELNLDGVDISFHSIKWCKTTSLVLSKLQVLSMSNCGLKGPLCSSLSELAFLSKLFLGGNPISSLPPNFLEISSRLVSLSLANCGLSGYFPTEILLLPKIQSIDLSANYDLMGELPEFPSNSALRNLSLSETYFGGKVPESIGNNLSGLIPPFHRFGVPNLAYLHLGGNRLSGSIRPIPKSILQLPRLEWLFLGGNSFSSMKLSSFVQLKNLRDLDLSDISLLVESNNIGINFPQLESLWATLLRPICDMSQLSTFDASHNNLSGPIPNCLGNMRALRYLDLHENNFSGTLPDFAKSPDLGLLKVSDNRLEGKLPRSLAECTQLGVLDVGNNMLRDTFPFWLKKLPMLTVLVLRENRFYGQIKHFKNKIVFPTLDVLDIASNEFSGELPVDFFPASQLRSLKIGGNKFEGKLPRSLATCSKLEVMDLRNNMVHDTFPIWLMKLPSLKVLILRENRFYGTIEDSETGHDFQNLHILDIASNNFSGDFSIEFLQCLKAMMQMSNGNKAELEYIGGDYNGGEYYEDSVTIVNKGIEIFYQKVLTIFTCLDISNNCFHGRISEQIQILRSLKVLNLSHNSFSGEIPSALDNLKDLESLDLSMNNLSGKIPPQLTGLTFLAALNLSYNQLEGSIPQSNQFNTFSNNSFIGNPKLCGPPLSRKCNEVGLPMSPPPREEEEDSWLDAMSTWQIALTSYGSGLVAGICIGFTVLNELGNKWVYKFQKYGNRSKRKFIFENQP</sequence>
<keyword evidence="10" id="KW-0675">Receptor</keyword>
<gene>
    <name evidence="14" type="ORF">F3Y22_tig00110478pilonHSYRG00210</name>
</gene>
<dbReference type="FunFam" id="3.80.10.10:FF:000095">
    <property type="entry name" value="LRR receptor-like serine/threonine-protein kinase GSO1"/>
    <property type="match status" value="1"/>
</dbReference>
<dbReference type="FunFam" id="3.80.10.10:FF:000111">
    <property type="entry name" value="LRR receptor-like serine/threonine-protein kinase ERECTA"/>
    <property type="match status" value="1"/>
</dbReference>
<comment type="similarity">
    <text evidence="2">Belongs to the RLP family.</text>
</comment>
<dbReference type="Proteomes" id="UP000436088">
    <property type="component" value="Unassembled WGS sequence"/>
</dbReference>
<evidence type="ECO:0000256" key="11">
    <source>
        <dbReference type="ARBA" id="ARBA00023180"/>
    </source>
</evidence>
<proteinExistence type="inferred from homology"/>
<dbReference type="GO" id="GO:0005886">
    <property type="term" value="C:plasma membrane"/>
    <property type="evidence" value="ECO:0007669"/>
    <property type="project" value="UniProtKB-SubCell"/>
</dbReference>
<evidence type="ECO:0000256" key="2">
    <source>
        <dbReference type="ARBA" id="ARBA00009592"/>
    </source>
</evidence>
<evidence type="ECO:0000256" key="9">
    <source>
        <dbReference type="ARBA" id="ARBA00023136"/>
    </source>
</evidence>
<comment type="caution">
    <text evidence="14">The sequence shown here is derived from an EMBL/GenBank/DDBJ whole genome shotgun (WGS) entry which is preliminary data.</text>
</comment>
<dbReference type="InterPro" id="IPR001611">
    <property type="entry name" value="Leu-rich_rpt"/>
</dbReference>
<name>A0A6A3AFV8_HIBSY</name>
<evidence type="ECO:0000256" key="6">
    <source>
        <dbReference type="ARBA" id="ARBA00022729"/>
    </source>
</evidence>
<dbReference type="InterPro" id="IPR003591">
    <property type="entry name" value="Leu-rich_rpt_typical-subtyp"/>
</dbReference>
<protein>
    <recommendedName>
        <fullName evidence="13">Leucine-rich repeat-containing N-terminal plant-type domain-containing protein</fullName>
    </recommendedName>
</protein>
<evidence type="ECO:0000313" key="14">
    <source>
        <dbReference type="EMBL" id="KAE8703006.1"/>
    </source>
</evidence>
<keyword evidence="5 12" id="KW-0812">Transmembrane</keyword>